<feature type="transmembrane region" description="Helical" evidence="1">
    <location>
        <begin position="9"/>
        <end position="27"/>
    </location>
</feature>
<keyword evidence="1" id="KW-1133">Transmembrane helix</keyword>
<organism evidence="2 3">
    <name type="scientific">SAR324 cluster bacterium</name>
    <dbReference type="NCBI Taxonomy" id="2024889"/>
    <lineage>
        <taxon>Bacteria</taxon>
        <taxon>Deltaproteobacteria</taxon>
        <taxon>SAR324 cluster</taxon>
    </lineage>
</organism>
<evidence type="ECO:0000313" key="3">
    <source>
        <dbReference type="Proteomes" id="UP000524246"/>
    </source>
</evidence>
<feature type="transmembrane region" description="Helical" evidence="1">
    <location>
        <begin position="378"/>
        <end position="400"/>
    </location>
</feature>
<feature type="transmembrane region" description="Helical" evidence="1">
    <location>
        <begin position="406"/>
        <end position="425"/>
    </location>
</feature>
<proteinExistence type="predicted"/>
<dbReference type="EMBL" id="JAAZON010000187">
    <property type="protein sequence ID" value="NMC62402.1"/>
    <property type="molecule type" value="Genomic_DNA"/>
</dbReference>
<feature type="transmembrane region" description="Helical" evidence="1">
    <location>
        <begin position="208"/>
        <end position="226"/>
    </location>
</feature>
<evidence type="ECO:0000256" key="1">
    <source>
        <dbReference type="SAM" id="Phobius"/>
    </source>
</evidence>
<evidence type="ECO:0000313" key="2">
    <source>
        <dbReference type="EMBL" id="NMC62402.1"/>
    </source>
</evidence>
<reference evidence="2 3" key="1">
    <citation type="journal article" date="2020" name="Biotechnol. Biofuels">
        <title>New insights from the biogas microbiome by comprehensive genome-resolved metagenomics of nearly 1600 species originating from multiple anaerobic digesters.</title>
        <authorList>
            <person name="Campanaro S."/>
            <person name="Treu L."/>
            <person name="Rodriguez-R L.M."/>
            <person name="Kovalovszki A."/>
            <person name="Ziels R.M."/>
            <person name="Maus I."/>
            <person name="Zhu X."/>
            <person name="Kougias P.G."/>
            <person name="Basile A."/>
            <person name="Luo G."/>
            <person name="Schluter A."/>
            <person name="Konstantinidis K.T."/>
            <person name="Angelidaki I."/>
        </authorList>
    </citation>
    <scope>NUCLEOTIDE SEQUENCE [LARGE SCALE GENOMIC DNA]</scope>
    <source>
        <strain evidence="2">AS27yjCOA_65</strain>
    </source>
</reference>
<feature type="transmembrane region" description="Helical" evidence="1">
    <location>
        <begin position="298"/>
        <end position="320"/>
    </location>
</feature>
<protein>
    <submittedName>
        <fullName evidence="2">Uncharacterized protein</fullName>
    </submittedName>
</protein>
<feature type="transmembrane region" description="Helical" evidence="1">
    <location>
        <begin position="137"/>
        <end position="165"/>
    </location>
</feature>
<accession>A0A7X9FQF1</accession>
<feature type="transmembrane region" description="Helical" evidence="1">
    <location>
        <begin position="327"/>
        <end position="345"/>
    </location>
</feature>
<keyword evidence="1" id="KW-0812">Transmembrane</keyword>
<feature type="transmembrane region" description="Helical" evidence="1">
    <location>
        <begin position="88"/>
        <end position="108"/>
    </location>
</feature>
<comment type="caution">
    <text evidence="2">The sequence shown here is derived from an EMBL/GenBank/DDBJ whole genome shotgun (WGS) entry which is preliminary data.</text>
</comment>
<feature type="transmembrane region" description="Helical" evidence="1">
    <location>
        <begin position="63"/>
        <end position="82"/>
    </location>
</feature>
<gene>
    <name evidence="2" type="ORF">GYA55_04470</name>
</gene>
<feature type="transmembrane region" description="Helical" evidence="1">
    <location>
        <begin position="351"/>
        <end position="371"/>
    </location>
</feature>
<dbReference type="Proteomes" id="UP000524246">
    <property type="component" value="Unassembled WGS sequence"/>
</dbReference>
<name>A0A7X9FQF1_9DELT</name>
<feature type="transmembrane region" description="Helical" evidence="1">
    <location>
        <begin position="268"/>
        <end position="286"/>
    </location>
</feature>
<feature type="transmembrane region" description="Helical" evidence="1">
    <location>
        <begin position="39"/>
        <end position="56"/>
    </location>
</feature>
<sequence length="434" mass="49973">MLNKTINHNVLFGVAKSALTYIFIVYFYKVAQDELVHQYIRYEVGLAFSTLLCFGLQSRSYKLIEFGSLRLLGLVSLIISIAAQGLQWIPIFSAWGQLIALIALDRFADIMQQDLRQRGQFLRYNLWDMFNQLLTKVAFLLLAFNIAVMPYLLFFKSIISLYWILRQVQLVGWKDCLLDWQEFKANRNDLKHYISFDVLNYLSSHLDLLLLNALAPTPFLMVYFYVRKFLRIPLILLNYVLDPAYVNLRKLQNPDEQFYLVKRLWKPAAWIMSAYCLILVIVLPQINPNPLIAKLSLLLFLTSACYINLRMIEFSALLFWSQRTRSLTRLIAALSNVLVILLAIWTNAWGVAVAIAPFLGVLATQWIVGNCQSRSRAVLWPILLLLSLFTVTMQPFASGIIINKGFILLGIFLSFMALQLSWVSITHSIGLKHV</sequence>
<keyword evidence="1" id="KW-0472">Membrane</keyword>
<dbReference type="AlphaFoldDB" id="A0A7X9FQF1"/>